<name>A0A3M7MJ29_9PLEO</name>
<accession>A0A3M7MJ29</accession>
<dbReference type="InterPro" id="IPR022085">
    <property type="entry name" value="OpdG"/>
</dbReference>
<evidence type="ECO:0000313" key="1">
    <source>
        <dbReference type="EMBL" id="RMZ74432.1"/>
    </source>
</evidence>
<dbReference type="AlphaFoldDB" id="A0A3M7MJ29"/>
<dbReference type="OrthoDB" id="3350591at2759"/>
<dbReference type="PANTHER" id="PTHR38797:SF4">
    <property type="entry name" value="NUCLEAR PORE COMPLEX PROTEIN NUP85"/>
    <property type="match status" value="1"/>
</dbReference>
<dbReference type="PANTHER" id="PTHR38797">
    <property type="entry name" value="NUCLEAR PORE COMPLEX PROTEIN NUP85-RELATED"/>
    <property type="match status" value="1"/>
</dbReference>
<dbReference type="EMBL" id="KE747844">
    <property type="protein sequence ID" value="RMZ74432.1"/>
    <property type="molecule type" value="Genomic_DNA"/>
</dbReference>
<sequence length="278" mass="30981">MASKNTEELSRETTLRQIYRTIENAMSHKTLAKDSATKTASLISKDPKVWFDVVGIDVSLAVRLQDDEALRALVDYLVELASLPDAINESDETVVVENIGYGGASVCIEPGEPLVMGDGGAKLWRDLPDWSMVMTESFQGPELWLHDNHSPENSELAKTKWRNLNTYLALRATHARAQNIPVLANGIRLARVTLMMALEHSPESRLGKNVNLHIPAAAEWFRIAGDEIERLCKNQAETMSPGDLWARLGGGEMCDSARLSFWKKRMSELGYTEVGKRM</sequence>
<keyword evidence="2" id="KW-1185">Reference proteome</keyword>
<reference evidence="1 2" key="1">
    <citation type="journal article" date="2014" name="PLoS ONE">
        <title>De novo Genome Assembly of the Fungal Plant Pathogen Pyrenophora semeniperda.</title>
        <authorList>
            <person name="Soliai M.M."/>
            <person name="Meyer S.E."/>
            <person name="Udall J.A."/>
            <person name="Elzinga D.E."/>
            <person name="Hermansen R.A."/>
            <person name="Bodily P.M."/>
            <person name="Hart A.A."/>
            <person name="Coleman C.E."/>
        </authorList>
    </citation>
    <scope>NUCLEOTIDE SEQUENCE [LARGE SCALE GENOMIC DNA]</scope>
    <source>
        <strain evidence="1 2">CCB06</strain>
        <tissue evidence="1">Mycelium</tissue>
    </source>
</reference>
<dbReference type="InterPro" id="IPR053204">
    <property type="entry name" value="Oxopyrrolidines_Biosynth-assoc"/>
</dbReference>
<gene>
    <name evidence="1" type="ORF">GMOD_00003469</name>
</gene>
<proteinExistence type="predicted"/>
<evidence type="ECO:0000313" key="2">
    <source>
        <dbReference type="Proteomes" id="UP000265663"/>
    </source>
</evidence>
<organism evidence="1 2">
    <name type="scientific">Pyrenophora seminiperda CCB06</name>
    <dbReference type="NCBI Taxonomy" id="1302712"/>
    <lineage>
        <taxon>Eukaryota</taxon>
        <taxon>Fungi</taxon>
        <taxon>Dikarya</taxon>
        <taxon>Ascomycota</taxon>
        <taxon>Pezizomycotina</taxon>
        <taxon>Dothideomycetes</taxon>
        <taxon>Pleosporomycetidae</taxon>
        <taxon>Pleosporales</taxon>
        <taxon>Pleosporineae</taxon>
        <taxon>Pleosporaceae</taxon>
        <taxon>Pyrenophora</taxon>
    </lineage>
</organism>
<dbReference type="Proteomes" id="UP000265663">
    <property type="component" value="Unassembled WGS sequence"/>
</dbReference>
<dbReference type="Pfam" id="PF12311">
    <property type="entry name" value="DUF3632"/>
    <property type="match status" value="1"/>
</dbReference>
<protein>
    <submittedName>
        <fullName evidence="1">Uncharacterized protein</fullName>
    </submittedName>
</protein>